<keyword evidence="5" id="KW-1185">Reference proteome</keyword>
<evidence type="ECO:0000256" key="2">
    <source>
        <dbReference type="SAM" id="SignalP"/>
    </source>
</evidence>
<dbReference type="PROSITE" id="PS00201">
    <property type="entry name" value="FLAVODOXIN"/>
    <property type="match status" value="1"/>
</dbReference>
<dbReference type="InterPro" id="IPR001226">
    <property type="entry name" value="Flavodoxin_CS"/>
</dbReference>
<dbReference type="PROSITE" id="PS50902">
    <property type="entry name" value="FLAVODOXIN_LIKE"/>
    <property type="match status" value="1"/>
</dbReference>
<comment type="caution">
    <text evidence="4">The sequence shown here is derived from an EMBL/GenBank/DDBJ whole genome shotgun (WGS) entry which is preliminary data.</text>
</comment>
<proteinExistence type="predicted"/>
<dbReference type="PANTHER" id="PTHR39201">
    <property type="entry name" value="EXPORTED PROTEIN-RELATED"/>
    <property type="match status" value="1"/>
</dbReference>
<evidence type="ECO:0000256" key="1">
    <source>
        <dbReference type="SAM" id="MobiDB-lite"/>
    </source>
</evidence>
<dbReference type="InterPro" id="IPR029039">
    <property type="entry name" value="Flavoprotein-like_sf"/>
</dbReference>
<gene>
    <name evidence="4" type="ORF">FLB61_01010</name>
</gene>
<dbReference type="EMBL" id="VIRV01000001">
    <property type="protein sequence ID" value="MBY0757695.1"/>
    <property type="molecule type" value="Genomic_DNA"/>
</dbReference>
<name>A0ABS7L3U1_9FIRM</name>
<evidence type="ECO:0000313" key="5">
    <source>
        <dbReference type="Proteomes" id="UP000779049"/>
    </source>
</evidence>
<feature type="domain" description="Flavodoxin-like" evidence="3">
    <location>
        <begin position="65"/>
        <end position="221"/>
    </location>
</feature>
<reference evidence="4 5" key="1">
    <citation type="journal article" date="2020" name="New Microbes New Infect">
        <title>Sellimonas caecigallum sp. nov., description and genome sequence of a new member of the Sellimonas genus isolated from the cecum of feral chicken.</title>
        <authorList>
            <person name="Wongkuna S."/>
            <person name="Ghimire S."/>
            <person name="Antony L."/>
            <person name="Chankhamhaengdecha S."/>
            <person name="Janvilisri T."/>
            <person name="Scaria J."/>
        </authorList>
    </citation>
    <scope>NUCLEOTIDE SEQUENCE [LARGE SCALE GENOMIC DNA]</scope>
    <source>
        <strain evidence="4 5">SW451</strain>
    </source>
</reference>
<feature type="compositionally biased region" description="Polar residues" evidence="1">
    <location>
        <begin position="25"/>
        <end position="38"/>
    </location>
</feature>
<dbReference type="SUPFAM" id="SSF52218">
    <property type="entry name" value="Flavoproteins"/>
    <property type="match status" value="1"/>
</dbReference>
<dbReference type="Pfam" id="PF12682">
    <property type="entry name" value="Flavodoxin_4"/>
    <property type="match status" value="1"/>
</dbReference>
<protein>
    <submittedName>
        <fullName evidence="4">Flavodoxin</fullName>
    </submittedName>
</protein>
<dbReference type="Gene3D" id="3.40.50.360">
    <property type="match status" value="1"/>
</dbReference>
<dbReference type="PROSITE" id="PS51257">
    <property type="entry name" value="PROKAR_LIPOPROTEIN"/>
    <property type="match status" value="1"/>
</dbReference>
<evidence type="ECO:0000313" key="4">
    <source>
        <dbReference type="EMBL" id="MBY0757695.1"/>
    </source>
</evidence>
<dbReference type="RefSeq" id="WP_221919168.1">
    <property type="nucleotide sequence ID" value="NZ_CP173660.1"/>
</dbReference>
<dbReference type="InterPro" id="IPR008254">
    <property type="entry name" value="Flavodoxin/NO_synth"/>
</dbReference>
<dbReference type="Proteomes" id="UP000779049">
    <property type="component" value="Unassembled WGS sequence"/>
</dbReference>
<organism evidence="4 5">
    <name type="scientific">Sellimonas caecigallum</name>
    <dbReference type="NCBI Taxonomy" id="2592333"/>
    <lineage>
        <taxon>Bacteria</taxon>
        <taxon>Bacillati</taxon>
        <taxon>Bacillota</taxon>
        <taxon>Clostridia</taxon>
        <taxon>Lachnospirales</taxon>
        <taxon>Lachnospiraceae</taxon>
        <taxon>Sellimonas</taxon>
    </lineage>
</organism>
<feature type="region of interest" description="Disordered" evidence="1">
    <location>
        <begin position="25"/>
        <end position="63"/>
    </location>
</feature>
<dbReference type="PANTHER" id="PTHR39201:SF1">
    <property type="entry name" value="FLAVODOXIN-LIKE DOMAIN-CONTAINING PROTEIN"/>
    <property type="match status" value="1"/>
</dbReference>
<feature type="signal peptide" evidence="2">
    <location>
        <begin position="1"/>
        <end position="21"/>
    </location>
</feature>
<evidence type="ECO:0000259" key="3">
    <source>
        <dbReference type="PROSITE" id="PS50902"/>
    </source>
</evidence>
<feature type="chain" id="PRO_5047448984" evidence="2">
    <location>
        <begin position="22"/>
        <end position="222"/>
    </location>
</feature>
<keyword evidence="2" id="KW-0732">Signal</keyword>
<accession>A0ABS7L3U1</accession>
<sequence length="222" mass="24111">MKLKKLLSMILIGAATVSLLAGCGSSTDSGEGNKQQTEQQDETSDKTKDSSEDTDSTQGENTGNTLVVYYSATGNTESVANVIASATGGDLFELEPAEPYTDEDLDWTDDNSRVTKEYEDESLRDVELVSETIENWESYDTVFIGYPIWWGIAAWPVDTFVEANDFTGKTVIPFATSASSGMGDSGDLLAEMAGTGNWQEGERFRSGADESDVEEWVESLNL</sequence>